<dbReference type="RefSeq" id="WP_146307683.1">
    <property type="nucleotide sequence ID" value="NZ_VOHS01000043.1"/>
</dbReference>
<feature type="compositionally biased region" description="Polar residues" evidence="1">
    <location>
        <begin position="1"/>
        <end position="10"/>
    </location>
</feature>
<name>A0A5C6LQQ7_9BACT</name>
<accession>A0A5C6LQQ7</accession>
<dbReference type="Proteomes" id="UP000318815">
    <property type="component" value="Unassembled WGS sequence"/>
</dbReference>
<gene>
    <name evidence="2" type="ORF">FEF09_25210</name>
</gene>
<protein>
    <submittedName>
        <fullName evidence="2">Uncharacterized protein</fullName>
    </submittedName>
</protein>
<comment type="caution">
    <text evidence="2">The sequence shown here is derived from an EMBL/GenBank/DDBJ whole genome shotgun (WGS) entry which is preliminary data.</text>
</comment>
<proteinExistence type="predicted"/>
<feature type="region of interest" description="Disordered" evidence="1">
    <location>
        <begin position="1"/>
        <end position="53"/>
    </location>
</feature>
<evidence type="ECO:0000313" key="2">
    <source>
        <dbReference type="EMBL" id="TWV95096.1"/>
    </source>
</evidence>
<organism evidence="2 3">
    <name type="scientific">Chitinophaga pinensis</name>
    <dbReference type="NCBI Taxonomy" id="79329"/>
    <lineage>
        <taxon>Bacteria</taxon>
        <taxon>Pseudomonadati</taxon>
        <taxon>Bacteroidota</taxon>
        <taxon>Chitinophagia</taxon>
        <taxon>Chitinophagales</taxon>
        <taxon>Chitinophagaceae</taxon>
        <taxon>Chitinophaga</taxon>
    </lineage>
</organism>
<feature type="compositionally biased region" description="Basic and acidic residues" evidence="1">
    <location>
        <begin position="18"/>
        <end position="44"/>
    </location>
</feature>
<reference evidence="2 3" key="1">
    <citation type="submission" date="2019-08" db="EMBL/GenBank/DDBJ databases">
        <title>Whole genome sequencing of chitin degrading bacteria Chitinophaga pinensis YS16.</title>
        <authorList>
            <person name="Singh R.P."/>
            <person name="Manchanda G."/>
            <person name="Maurya I.K."/>
            <person name="Joshi N.K."/>
            <person name="Srivastava A.K."/>
        </authorList>
    </citation>
    <scope>NUCLEOTIDE SEQUENCE [LARGE SCALE GENOMIC DNA]</scope>
    <source>
        <strain evidence="2 3">YS-16</strain>
    </source>
</reference>
<keyword evidence="3" id="KW-1185">Reference proteome</keyword>
<dbReference type="AlphaFoldDB" id="A0A5C6LQQ7"/>
<sequence length="80" mass="9021">MRKCSEQTMGAVSGLRDIMPDSKRTGKDHDLKQQQCGRKLEGKGGSRTGQTTDIHTTAYNDQNWVKGIVPTVFSRLWQRV</sequence>
<evidence type="ECO:0000256" key="1">
    <source>
        <dbReference type="SAM" id="MobiDB-lite"/>
    </source>
</evidence>
<dbReference type="EMBL" id="VOHS01000043">
    <property type="protein sequence ID" value="TWV95096.1"/>
    <property type="molecule type" value="Genomic_DNA"/>
</dbReference>
<evidence type="ECO:0000313" key="3">
    <source>
        <dbReference type="Proteomes" id="UP000318815"/>
    </source>
</evidence>